<dbReference type="PANTHER" id="PTHR43806:SF67">
    <property type="entry name" value="EGF-LIKE DOMAIN-CONTAINING PROTEIN"/>
    <property type="match status" value="1"/>
</dbReference>
<keyword evidence="4 8" id="KW-0720">Serine protease</keyword>
<organism evidence="10">
    <name type="scientific">Aphanomyces invadans</name>
    <dbReference type="NCBI Taxonomy" id="157072"/>
    <lineage>
        <taxon>Eukaryota</taxon>
        <taxon>Sar</taxon>
        <taxon>Stramenopiles</taxon>
        <taxon>Oomycota</taxon>
        <taxon>Saprolegniomycetes</taxon>
        <taxon>Saprolegniales</taxon>
        <taxon>Verrucalvaceae</taxon>
        <taxon>Aphanomyces</taxon>
    </lineage>
</organism>
<dbReference type="PANTHER" id="PTHR43806">
    <property type="entry name" value="PEPTIDASE S8"/>
    <property type="match status" value="1"/>
</dbReference>
<name>A0A024U6U9_9STRA</name>
<dbReference type="EC" id="3.4.21.62" evidence="6"/>
<dbReference type="InterPro" id="IPR000209">
    <property type="entry name" value="Peptidase_S8/S53_dom"/>
</dbReference>
<evidence type="ECO:0000256" key="4">
    <source>
        <dbReference type="ARBA" id="ARBA00022825"/>
    </source>
</evidence>
<dbReference type="OrthoDB" id="1911066at2759"/>
<feature type="active site" description="Charge relay system" evidence="7 8">
    <location>
        <position position="385"/>
    </location>
</feature>
<dbReference type="InterPro" id="IPR050131">
    <property type="entry name" value="Peptidase_S8_subtilisin-like"/>
</dbReference>
<dbReference type="GO" id="GO:0004252">
    <property type="term" value="F:serine-type endopeptidase activity"/>
    <property type="evidence" value="ECO:0007669"/>
    <property type="project" value="UniProtKB-UniRule"/>
</dbReference>
<dbReference type="InterPro" id="IPR015500">
    <property type="entry name" value="Peptidase_S8_subtilisin-rel"/>
</dbReference>
<evidence type="ECO:0000256" key="7">
    <source>
        <dbReference type="PIRSR" id="PIRSR615500-1"/>
    </source>
</evidence>
<evidence type="ECO:0000256" key="6">
    <source>
        <dbReference type="ARBA" id="ARBA00023619"/>
    </source>
</evidence>
<evidence type="ECO:0000256" key="5">
    <source>
        <dbReference type="ARBA" id="ARBA00023529"/>
    </source>
</evidence>
<feature type="active site" description="Charge relay system" evidence="7 8">
    <location>
        <position position="214"/>
    </location>
</feature>
<dbReference type="PROSITE" id="PS00138">
    <property type="entry name" value="SUBTILASE_SER"/>
    <property type="match status" value="1"/>
</dbReference>
<keyword evidence="3 8" id="KW-0378">Hydrolase</keyword>
<protein>
    <recommendedName>
        <fullName evidence="6">subtilisin</fullName>
        <ecNumber evidence="6">3.4.21.62</ecNumber>
    </recommendedName>
</protein>
<comment type="catalytic activity">
    <reaction evidence="5">
        <text>Hydrolysis of proteins with broad specificity for peptide bonds, and a preference for a large uncharged residue in P1. Hydrolyzes peptide amides.</text>
        <dbReference type="EC" id="3.4.21.62"/>
    </reaction>
</comment>
<dbReference type="RefSeq" id="XP_008869837.1">
    <property type="nucleotide sequence ID" value="XM_008871615.1"/>
</dbReference>
<keyword evidence="2 8" id="KW-0645">Protease</keyword>
<dbReference type="PRINTS" id="PR00723">
    <property type="entry name" value="SUBTILISIN"/>
</dbReference>
<gene>
    <name evidence="10" type="ORF">H310_06511</name>
</gene>
<dbReference type="PROSITE" id="PS51892">
    <property type="entry name" value="SUBTILASE"/>
    <property type="match status" value="1"/>
</dbReference>
<proteinExistence type="inferred from homology"/>
<evidence type="ECO:0000256" key="3">
    <source>
        <dbReference type="ARBA" id="ARBA00022801"/>
    </source>
</evidence>
<feature type="active site" description="Charge relay system" evidence="7 8">
    <location>
        <position position="178"/>
    </location>
</feature>
<comment type="similarity">
    <text evidence="1 8">Belongs to the peptidase S8 family.</text>
</comment>
<dbReference type="InterPro" id="IPR023828">
    <property type="entry name" value="Peptidase_S8_Ser-AS"/>
</dbReference>
<evidence type="ECO:0000313" key="10">
    <source>
        <dbReference type="EMBL" id="ETW01989.1"/>
    </source>
</evidence>
<dbReference type="InterPro" id="IPR036852">
    <property type="entry name" value="Peptidase_S8/S53_dom_sf"/>
</dbReference>
<sequence length="467" mass="48967">MSLLIWQRTTNNMVRIAAIAAVATSASATTISESTFRALETHGVVDVLVTYKAGVGLTTLNTESLPRKARAQQVFNTLTNENFAITESAVEVARAAGVKYTQFWIDSVVAVEGANEELVTKLGALPNVVRVSPVEEYEAPTFDVDIVATNEWGLEKIGVPAAWARGNKGKGIVVANIDTGVRGTHEALKGNFRALNGWYDPSTNSLAPTDHKGHGTHTMGTIVGINGIGVAPEAQWIACGACPGKCSQTLYLKCAQFILCPTDTNGQNPDCSLAPHVVNNSWSTRQNGKTWFEASILAWRAAGIIPVFSNGNYGPNCSTVGSPSDSPSVISVGATNKADALATFSARGPDPLQQRIKPDVSAPGTMIRSAGSSSDTAYVTKSGTSMAAPHVTGTIALILNAHPGATYDTVYKMIADTVDTSSLTISTANCGGVDNTKYPNNDYGYGRINANKASAPAPTPDPTTTTS</sequence>
<accession>A0A024U6U9</accession>
<evidence type="ECO:0000256" key="8">
    <source>
        <dbReference type="PROSITE-ProRule" id="PRU01240"/>
    </source>
</evidence>
<dbReference type="GO" id="GO:0006508">
    <property type="term" value="P:proteolysis"/>
    <property type="evidence" value="ECO:0007669"/>
    <property type="project" value="UniProtKB-KW"/>
</dbReference>
<evidence type="ECO:0000256" key="1">
    <source>
        <dbReference type="ARBA" id="ARBA00011073"/>
    </source>
</evidence>
<reference evidence="10" key="1">
    <citation type="submission" date="2013-12" db="EMBL/GenBank/DDBJ databases">
        <title>The Genome Sequence of Aphanomyces invadans NJM9701.</title>
        <authorList>
            <consortium name="The Broad Institute Genomics Platform"/>
            <person name="Russ C."/>
            <person name="Tyler B."/>
            <person name="van West P."/>
            <person name="Dieguez-Uribeondo J."/>
            <person name="Young S.K."/>
            <person name="Zeng Q."/>
            <person name="Gargeya S."/>
            <person name="Fitzgerald M."/>
            <person name="Abouelleil A."/>
            <person name="Alvarado L."/>
            <person name="Chapman S.B."/>
            <person name="Gainer-Dewar J."/>
            <person name="Goldberg J."/>
            <person name="Griggs A."/>
            <person name="Gujja S."/>
            <person name="Hansen M."/>
            <person name="Howarth C."/>
            <person name="Imamovic A."/>
            <person name="Ireland A."/>
            <person name="Larimer J."/>
            <person name="McCowan C."/>
            <person name="Murphy C."/>
            <person name="Pearson M."/>
            <person name="Poon T.W."/>
            <person name="Priest M."/>
            <person name="Roberts A."/>
            <person name="Saif S."/>
            <person name="Shea T."/>
            <person name="Sykes S."/>
            <person name="Wortman J."/>
            <person name="Nusbaum C."/>
            <person name="Birren B."/>
        </authorList>
    </citation>
    <scope>NUCLEOTIDE SEQUENCE [LARGE SCALE GENOMIC DNA]</scope>
    <source>
        <strain evidence="10">NJM9701</strain>
    </source>
</reference>
<dbReference type="EMBL" id="KI913962">
    <property type="protein sequence ID" value="ETW01989.1"/>
    <property type="molecule type" value="Genomic_DNA"/>
</dbReference>
<dbReference type="Gene3D" id="3.40.50.200">
    <property type="entry name" value="Peptidase S8/S53 domain"/>
    <property type="match status" value="1"/>
</dbReference>
<dbReference type="STRING" id="157072.A0A024U6U9"/>
<dbReference type="AlphaFoldDB" id="A0A024U6U9"/>
<dbReference type="GeneID" id="20083561"/>
<evidence type="ECO:0000256" key="2">
    <source>
        <dbReference type="ARBA" id="ARBA00022670"/>
    </source>
</evidence>
<feature type="domain" description="Peptidase S8/S53" evidence="9">
    <location>
        <begin position="169"/>
        <end position="446"/>
    </location>
</feature>
<dbReference type="eggNOG" id="KOG4266">
    <property type="taxonomic scope" value="Eukaryota"/>
</dbReference>
<dbReference type="SUPFAM" id="SSF52743">
    <property type="entry name" value="Subtilisin-like"/>
    <property type="match status" value="1"/>
</dbReference>
<evidence type="ECO:0000259" key="9">
    <source>
        <dbReference type="Pfam" id="PF00082"/>
    </source>
</evidence>
<dbReference type="Pfam" id="PF00082">
    <property type="entry name" value="Peptidase_S8"/>
    <property type="match status" value="1"/>
</dbReference>
<dbReference type="VEuPathDB" id="FungiDB:H310_06511"/>